<evidence type="ECO:0000313" key="2">
    <source>
        <dbReference type="EMBL" id="KKR00869.1"/>
    </source>
</evidence>
<dbReference type="AlphaFoldDB" id="A0A837HPN2"/>
<dbReference type="PANTHER" id="PTHR37953:SF1">
    <property type="entry name" value="UPF0127 PROTEIN MJ1496"/>
    <property type="match status" value="1"/>
</dbReference>
<dbReference type="InterPro" id="IPR003795">
    <property type="entry name" value="DUF192"/>
</dbReference>
<organism evidence="2 3">
    <name type="scientific">Candidatus Nomurabacteria bacterium GW2011_GWD2_39_12</name>
    <dbReference type="NCBI Taxonomy" id="1618759"/>
    <lineage>
        <taxon>Bacteria</taxon>
        <taxon>Candidatus Nomuraibacteriota</taxon>
    </lineage>
</organism>
<keyword evidence="1" id="KW-1133">Transmembrane helix</keyword>
<reference evidence="2 3" key="1">
    <citation type="journal article" date="2015" name="Nature">
        <title>rRNA introns, odd ribosomes, and small enigmatic genomes across a large radiation of phyla.</title>
        <authorList>
            <person name="Brown C.T."/>
            <person name="Hug L.A."/>
            <person name="Thomas B.C."/>
            <person name="Sharon I."/>
            <person name="Castelle C.J."/>
            <person name="Singh A."/>
            <person name="Wilkins M.J."/>
            <person name="Williams K.H."/>
            <person name="Banfield J.F."/>
        </authorList>
    </citation>
    <scope>NUCLEOTIDE SEQUENCE [LARGE SCALE GENOMIC DNA]</scope>
</reference>
<protein>
    <recommendedName>
        <fullName evidence="4">DUF192 domain-containing protein</fullName>
    </recommendedName>
</protein>
<accession>A0A837HPN2</accession>
<comment type="caution">
    <text evidence="2">The sequence shown here is derived from an EMBL/GenBank/DDBJ whole genome shotgun (WGS) entry which is preliminary data.</text>
</comment>
<dbReference type="Proteomes" id="UP000033998">
    <property type="component" value="Unassembled WGS sequence"/>
</dbReference>
<feature type="transmembrane region" description="Helical" evidence="1">
    <location>
        <begin position="6"/>
        <end position="23"/>
    </location>
</feature>
<evidence type="ECO:0008006" key="4">
    <source>
        <dbReference type="Google" id="ProtNLM"/>
    </source>
</evidence>
<keyword evidence="1" id="KW-0472">Membrane</keyword>
<dbReference type="EMBL" id="LBWE01000013">
    <property type="protein sequence ID" value="KKR00869.1"/>
    <property type="molecule type" value="Genomic_DNA"/>
</dbReference>
<gene>
    <name evidence="2" type="ORF">UT27_C0013G0017</name>
</gene>
<sequence length="150" mass="17269">MSKKNLASFAIVLIFILVSYHFFNSQGPSLRKIEYVKLAGVVIKVELAKTPAEQELGLSARQDLAENEGMLFIFAESRQHPFWMKDMKFPIDIIWLNENMSIVYIKKDARPESYPKIYSPDKDSKYVLEVVSGFAEKHALKIGDKIEFIH</sequence>
<name>A0A837HPN2_9BACT</name>
<evidence type="ECO:0000313" key="3">
    <source>
        <dbReference type="Proteomes" id="UP000033998"/>
    </source>
</evidence>
<evidence type="ECO:0000256" key="1">
    <source>
        <dbReference type="SAM" id="Phobius"/>
    </source>
</evidence>
<dbReference type="Pfam" id="PF02643">
    <property type="entry name" value="DUF192"/>
    <property type="match status" value="1"/>
</dbReference>
<keyword evidence="1" id="KW-0812">Transmembrane</keyword>
<dbReference type="Gene3D" id="2.60.120.1140">
    <property type="entry name" value="Protein of unknown function DUF192"/>
    <property type="match status" value="1"/>
</dbReference>
<dbReference type="PANTHER" id="PTHR37953">
    <property type="entry name" value="UPF0127 PROTEIN MJ1496"/>
    <property type="match status" value="1"/>
</dbReference>
<dbReference type="InterPro" id="IPR038695">
    <property type="entry name" value="Saro_0823-like_sf"/>
</dbReference>
<proteinExistence type="predicted"/>